<dbReference type="EMBL" id="BMCH01000008">
    <property type="protein sequence ID" value="GGC40047.1"/>
    <property type="molecule type" value="Genomic_DNA"/>
</dbReference>
<protein>
    <submittedName>
        <fullName evidence="7">Phytoene desaturase</fullName>
    </submittedName>
</protein>
<evidence type="ECO:0000313" key="8">
    <source>
        <dbReference type="Proteomes" id="UP000637769"/>
    </source>
</evidence>
<evidence type="ECO:0000259" key="6">
    <source>
        <dbReference type="Pfam" id="PF01593"/>
    </source>
</evidence>
<dbReference type="Proteomes" id="UP000637769">
    <property type="component" value="Unassembled WGS sequence"/>
</dbReference>
<dbReference type="SUPFAM" id="SSF51905">
    <property type="entry name" value="FAD/NAD(P)-binding domain"/>
    <property type="match status" value="1"/>
</dbReference>
<keyword evidence="4 5" id="KW-0560">Oxidoreductase</keyword>
<keyword evidence="8" id="KW-1185">Reference proteome</keyword>
<proteinExistence type="inferred from homology"/>
<evidence type="ECO:0000313" key="7">
    <source>
        <dbReference type="EMBL" id="GGC40047.1"/>
    </source>
</evidence>
<feature type="domain" description="Amine oxidase" evidence="6">
    <location>
        <begin position="28"/>
        <end position="491"/>
    </location>
</feature>
<dbReference type="NCBIfam" id="TIGR02734">
    <property type="entry name" value="crtI_fam"/>
    <property type="match status" value="1"/>
</dbReference>
<keyword evidence="3 5" id="KW-0125">Carotenoid biosynthesis</keyword>
<reference evidence="8" key="1">
    <citation type="journal article" date="2019" name="Int. J. Syst. Evol. Microbiol.">
        <title>The Global Catalogue of Microorganisms (GCM) 10K type strain sequencing project: providing services to taxonomists for standard genome sequencing and annotation.</title>
        <authorList>
            <consortium name="The Broad Institute Genomics Platform"/>
            <consortium name="The Broad Institute Genome Sequencing Center for Infectious Disease"/>
            <person name="Wu L."/>
            <person name="Ma J."/>
        </authorList>
    </citation>
    <scope>NUCLEOTIDE SEQUENCE [LARGE SCALE GENOMIC DNA]</scope>
    <source>
        <strain evidence="8">CCM 7132</strain>
    </source>
</reference>
<comment type="similarity">
    <text evidence="2 5">Belongs to the carotenoid/retinoid oxidoreductase family.</text>
</comment>
<comment type="caution">
    <text evidence="7">The sequence shown here is derived from an EMBL/GenBank/DDBJ whole genome shotgun (WGS) entry which is preliminary data.</text>
</comment>
<dbReference type="PANTHER" id="PTHR43734:SF1">
    <property type="entry name" value="PHYTOENE DESATURASE"/>
    <property type="match status" value="1"/>
</dbReference>
<dbReference type="RefSeq" id="WP_188427344.1">
    <property type="nucleotide sequence ID" value="NZ_BMCH01000008.1"/>
</dbReference>
<name>A0ABQ1MHW1_9PROT</name>
<dbReference type="Gene3D" id="3.50.50.60">
    <property type="entry name" value="FAD/NAD(P)-binding domain"/>
    <property type="match status" value="2"/>
</dbReference>
<dbReference type="InterPro" id="IPR036188">
    <property type="entry name" value="FAD/NAD-bd_sf"/>
</dbReference>
<dbReference type="PANTHER" id="PTHR43734">
    <property type="entry name" value="PHYTOENE DESATURASE"/>
    <property type="match status" value="1"/>
</dbReference>
<dbReference type="PRINTS" id="PR00419">
    <property type="entry name" value="ADXRDTASE"/>
</dbReference>
<comment type="pathway">
    <text evidence="1 5">Carotenoid biosynthesis.</text>
</comment>
<dbReference type="InterPro" id="IPR002937">
    <property type="entry name" value="Amino_oxidase"/>
</dbReference>
<dbReference type="PROSITE" id="PS00982">
    <property type="entry name" value="PHYTOENE_DH"/>
    <property type="match status" value="1"/>
</dbReference>
<organism evidence="7 8">
    <name type="scientific">Asaia siamensis</name>
    <dbReference type="NCBI Taxonomy" id="110479"/>
    <lineage>
        <taxon>Bacteria</taxon>
        <taxon>Pseudomonadati</taxon>
        <taxon>Pseudomonadota</taxon>
        <taxon>Alphaproteobacteria</taxon>
        <taxon>Acetobacterales</taxon>
        <taxon>Acetobacteraceae</taxon>
        <taxon>Asaia</taxon>
    </lineage>
</organism>
<evidence type="ECO:0000256" key="3">
    <source>
        <dbReference type="ARBA" id="ARBA00022746"/>
    </source>
</evidence>
<dbReference type="InterPro" id="IPR008150">
    <property type="entry name" value="Phytoene_DH_bac_CS"/>
</dbReference>
<evidence type="ECO:0000256" key="1">
    <source>
        <dbReference type="ARBA" id="ARBA00004829"/>
    </source>
</evidence>
<dbReference type="InterPro" id="IPR014105">
    <property type="entry name" value="Carotenoid/retinoid_OxRdtase"/>
</dbReference>
<evidence type="ECO:0000256" key="5">
    <source>
        <dbReference type="RuleBase" id="RU362075"/>
    </source>
</evidence>
<evidence type="ECO:0000256" key="4">
    <source>
        <dbReference type="ARBA" id="ARBA00023002"/>
    </source>
</evidence>
<dbReference type="Pfam" id="PF01593">
    <property type="entry name" value="Amino_oxidase"/>
    <property type="match status" value="1"/>
</dbReference>
<gene>
    <name evidence="7" type="primary">crtI</name>
    <name evidence="7" type="ORF">GCM10007207_26910</name>
</gene>
<accession>A0ABQ1MHW1</accession>
<sequence length="532" mass="58303">MAPSFLPESSSHSGVTSKEIAVIGGGPGGLASAMLLAHSGARVTLYEKSSKIGGRSSCLELDGFRFDTGPTFFLYPEIIREIFARCGFAFDSMVELTRLNHLYDLVFENGPRLALTTDPSRLESEIAKISEADSKNVRRFLNDNKGKFARFIAPLQRPFNSWRDLLKPDMLKALPVLSPLSSIDKDLSRYFKDPRTRLAFSFQSKYLGMSPYRCPSLFTILSYMEHEFGIYHPTGGTGAVMAAMQSAAESLGVTIKLGEAVETIETRDGKAVGIKTAEGMQPIDAVVVNGDFARTIQSLLPDASRRKWSNAKLASKKYSCSTFMMYLGLRGTMPEKAHHTIFLSSDYENNFAEIEEGKQISSRASLYVQNACVTDPALAPEGCTALYVLMPVGNLREGGLDWTEEAVAKARAIVFKRLEDAGFGDIESRIMVEKVVTPKDWQEEHDVHRGAVFNLAHSLGQMLHLRPHNRFEDVKGVYLAGGGTHPGSGLPVIFEGARISADLLIKDLARTPARLPEIPGPGIALVPECSRG</sequence>
<evidence type="ECO:0000256" key="2">
    <source>
        <dbReference type="ARBA" id="ARBA00006046"/>
    </source>
</evidence>